<name>A0A2P2BT11_9FIRM</name>
<dbReference type="GO" id="GO:0003906">
    <property type="term" value="F:DNA-(apurinic or apyrimidinic site) endonuclease activity"/>
    <property type="evidence" value="ECO:0007669"/>
    <property type="project" value="TreeGrafter"/>
</dbReference>
<evidence type="ECO:0000313" key="2">
    <source>
        <dbReference type="EMBL" id="CEI73488.1"/>
    </source>
</evidence>
<organism evidence="2 3">
    <name type="scientific">Romboutsia hominis</name>
    <dbReference type="NCBI Taxonomy" id="1507512"/>
    <lineage>
        <taxon>Bacteria</taxon>
        <taxon>Bacillati</taxon>
        <taxon>Bacillota</taxon>
        <taxon>Clostridia</taxon>
        <taxon>Peptostreptococcales</taxon>
        <taxon>Peptostreptococcaceae</taxon>
        <taxon>Romboutsia</taxon>
    </lineage>
</organism>
<evidence type="ECO:0000259" key="1">
    <source>
        <dbReference type="Pfam" id="PF01261"/>
    </source>
</evidence>
<keyword evidence="2" id="KW-0378">Hydrolase</keyword>
<gene>
    <name evidence="2" type="ORF">FRIFI_1959</name>
</gene>
<dbReference type="InterPro" id="IPR013022">
    <property type="entry name" value="Xyl_isomerase-like_TIM-brl"/>
</dbReference>
<dbReference type="PANTHER" id="PTHR21445">
    <property type="entry name" value="ENDONUCLEASE IV ENDODEOXYRIBONUCLEASE IV"/>
    <property type="match status" value="1"/>
</dbReference>
<dbReference type="GO" id="GO:0008270">
    <property type="term" value="F:zinc ion binding"/>
    <property type="evidence" value="ECO:0007669"/>
    <property type="project" value="InterPro"/>
</dbReference>
<protein>
    <submittedName>
        <fullName evidence="2">AP endonuclease, 2</fullName>
    </submittedName>
</protein>
<keyword evidence="2" id="KW-0255">Endonuclease</keyword>
<dbReference type="GO" id="GO:0003677">
    <property type="term" value="F:DNA binding"/>
    <property type="evidence" value="ECO:0007669"/>
    <property type="project" value="InterPro"/>
</dbReference>
<dbReference type="GO" id="GO:0008081">
    <property type="term" value="F:phosphoric diester hydrolase activity"/>
    <property type="evidence" value="ECO:0007669"/>
    <property type="project" value="TreeGrafter"/>
</dbReference>
<dbReference type="Pfam" id="PF01261">
    <property type="entry name" value="AP_endonuc_2"/>
    <property type="match status" value="1"/>
</dbReference>
<dbReference type="GO" id="GO:0006284">
    <property type="term" value="P:base-excision repair"/>
    <property type="evidence" value="ECO:0007669"/>
    <property type="project" value="TreeGrafter"/>
</dbReference>
<dbReference type="InterPro" id="IPR001719">
    <property type="entry name" value="AP_endonuc_2"/>
</dbReference>
<proteinExistence type="predicted"/>
<dbReference type="Proteomes" id="UP000245695">
    <property type="component" value="Chromosome 1"/>
</dbReference>
<dbReference type="SMART" id="SM00518">
    <property type="entry name" value="AP2Ec"/>
    <property type="match status" value="1"/>
</dbReference>
<evidence type="ECO:0000313" key="3">
    <source>
        <dbReference type="Proteomes" id="UP000245695"/>
    </source>
</evidence>
<accession>A0A2P2BT11</accession>
<dbReference type="Gene3D" id="3.20.20.150">
    <property type="entry name" value="Divalent-metal-dependent TIM barrel enzymes"/>
    <property type="match status" value="1"/>
</dbReference>
<keyword evidence="3" id="KW-1185">Reference proteome</keyword>
<dbReference type="RefSeq" id="WP_166505748.1">
    <property type="nucleotide sequence ID" value="NZ_JAKNTL010000007.1"/>
</dbReference>
<dbReference type="SUPFAM" id="SSF51658">
    <property type="entry name" value="Xylose isomerase-like"/>
    <property type="match status" value="1"/>
</dbReference>
<keyword evidence="2" id="KW-0540">Nuclease</keyword>
<dbReference type="PANTHER" id="PTHR21445:SF0">
    <property type="entry name" value="APURINIC-APYRIMIDINIC ENDONUCLEASE"/>
    <property type="match status" value="1"/>
</dbReference>
<dbReference type="EMBL" id="LN650648">
    <property type="protein sequence ID" value="CEI73488.1"/>
    <property type="molecule type" value="Genomic_DNA"/>
</dbReference>
<dbReference type="AlphaFoldDB" id="A0A2P2BT11"/>
<dbReference type="KEGG" id="rhom:FRIFI_1959"/>
<feature type="domain" description="Xylose isomerase-like TIM barrel" evidence="1">
    <location>
        <begin position="24"/>
        <end position="246"/>
    </location>
</feature>
<sequence>MDIYISQLDETQKILKIIKKYNVGLEVVQFASPYILDDKDMYLQTYKDEIKDIYGKTNISIHGPYADLSVGSRDKDIVKVTKKRLNEGYSIAKELGAKKIVYHNGYTPNTYTKEEWLNNAITFWNDFLADKDDNIDIHIENTMEEDYLFIKELVDNVNHKNFSVCLDIGHVNVFSNISVNEWLEGLGDRIKHFHIHNNYGSKDSHSSIESGNINIIELIKYINKNLKNSSISLEIVDTNELINSLEILKKNGLL</sequence>
<dbReference type="InterPro" id="IPR036237">
    <property type="entry name" value="Xyl_isomerase-like_sf"/>
</dbReference>
<reference evidence="2 3" key="1">
    <citation type="submission" date="2014-09" db="EMBL/GenBank/DDBJ databases">
        <authorList>
            <person name="Hornung B.V."/>
        </authorList>
    </citation>
    <scope>NUCLEOTIDE SEQUENCE [LARGE SCALE GENOMIC DNA]</scope>
    <source>
        <strain evidence="2 3">FRIFI</strain>
    </source>
</reference>